<comment type="caution">
    <text evidence="1">The sequence shown here is derived from an EMBL/GenBank/DDBJ whole genome shotgun (WGS) entry which is preliminary data.</text>
</comment>
<organism evidence="1 2">
    <name type="scientific">Loxostege sticticalis</name>
    <name type="common">Beet webworm moth</name>
    <dbReference type="NCBI Taxonomy" id="481309"/>
    <lineage>
        <taxon>Eukaryota</taxon>
        <taxon>Metazoa</taxon>
        <taxon>Ecdysozoa</taxon>
        <taxon>Arthropoda</taxon>
        <taxon>Hexapoda</taxon>
        <taxon>Insecta</taxon>
        <taxon>Pterygota</taxon>
        <taxon>Neoptera</taxon>
        <taxon>Endopterygota</taxon>
        <taxon>Lepidoptera</taxon>
        <taxon>Glossata</taxon>
        <taxon>Ditrysia</taxon>
        <taxon>Pyraloidea</taxon>
        <taxon>Crambidae</taxon>
        <taxon>Pyraustinae</taxon>
        <taxon>Loxostege</taxon>
    </lineage>
</organism>
<dbReference type="Proteomes" id="UP001549921">
    <property type="component" value="Unassembled WGS sequence"/>
</dbReference>
<accession>A0ABD0SWL7</accession>
<evidence type="ECO:0000313" key="2">
    <source>
        <dbReference type="Proteomes" id="UP001549921"/>
    </source>
</evidence>
<proteinExistence type="predicted"/>
<gene>
    <name evidence="1" type="ORF">ABMA28_003605</name>
</gene>
<dbReference type="PANTHER" id="PTHR39953:SF1">
    <property type="entry name" value="RE54151P"/>
    <property type="match status" value="1"/>
</dbReference>
<sequence>MGQDAHCSLAKIDTLMVGNLFALNPGFCSAELKNVKTSIPEHKVRSKQYTVSVIVNEEEEKIISALCEDCPAAAGGCKHAIAFLFWLCCVMRWC</sequence>
<reference evidence="1 2" key="1">
    <citation type="submission" date="2024-06" db="EMBL/GenBank/DDBJ databases">
        <title>A chromosome-level genome assembly of beet webworm, Loxostege sticticalis.</title>
        <authorList>
            <person name="Zhang Y."/>
        </authorList>
    </citation>
    <scope>NUCLEOTIDE SEQUENCE [LARGE SCALE GENOMIC DNA]</scope>
    <source>
        <strain evidence="1">AQ028</strain>
        <tissue evidence="1">Male pupae</tissue>
    </source>
</reference>
<dbReference type="EMBL" id="JBEDNZ010000014">
    <property type="protein sequence ID" value="KAL0830148.1"/>
    <property type="molecule type" value="Genomic_DNA"/>
</dbReference>
<evidence type="ECO:0000313" key="1">
    <source>
        <dbReference type="EMBL" id="KAL0830148.1"/>
    </source>
</evidence>
<dbReference type="AlphaFoldDB" id="A0ABD0SWL7"/>
<evidence type="ECO:0008006" key="3">
    <source>
        <dbReference type="Google" id="ProtNLM"/>
    </source>
</evidence>
<protein>
    <recommendedName>
        <fullName evidence="3">SWIM-type domain-containing protein</fullName>
    </recommendedName>
</protein>
<name>A0ABD0SWL7_LOXSC</name>
<dbReference type="PANTHER" id="PTHR39953">
    <property type="entry name" value="RE54151P"/>
    <property type="match status" value="1"/>
</dbReference>